<organism evidence="9 10">
    <name type="scientific">Carex littledalei</name>
    <dbReference type="NCBI Taxonomy" id="544730"/>
    <lineage>
        <taxon>Eukaryota</taxon>
        <taxon>Viridiplantae</taxon>
        <taxon>Streptophyta</taxon>
        <taxon>Embryophyta</taxon>
        <taxon>Tracheophyta</taxon>
        <taxon>Spermatophyta</taxon>
        <taxon>Magnoliopsida</taxon>
        <taxon>Liliopsida</taxon>
        <taxon>Poales</taxon>
        <taxon>Cyperaceae</taxon>
        <taxon>Cyperoideae</taxon>
        <taxon>Cariceae</taxon>
        <taxon>Carex</taxon>
        <taxon>Carex subgen. Euthyceras</taxon>
    </lineage>
</organism>
<sequence>MLTPTITHVIFDMDGLLLDTERIYTLLSGKILERYGKKFDWPLQAKMMGKRTMESAQICVNESGLAGILSPETFVKEREGMLQELLPTCSLLPGVERLVNHLHAKGIPMCVATASCTSHFLLKTQNHSKIFKMMHHVVKGDDPEVKQGKPAPDIFLAALRRFEGIVEASNCLVFEDAPYGMIAAKDAGMLAVMVPGPRPDVSYHEGADQVISSLLEFSPQNWGLPPFQD</sequence>
<gene>
    <name evidence="9" type="ORF">FCM35_KLT08876</name>
</gene>
<evidence type="ECO:0000256" key="4">
    <source>
        <dbReference type="ARBA" id="ARBA00022842"/>
    </source>
</evidence>
<evidence type="ECO:0000256" key="3">
    <source>
        <dbReference type="ARBA" id="ARBA00022801"/>
    </source>
</evidence>
<name>A0A833V5J7_9POAL</name>
<dbReference type="SFLD" id="SFLDS00003">
    <property type="entry name" value="Haloacid_Dehalogenase"/>
    <property type="match status" value="1"/>
</dbReference>
<comment type="catalytic activity">
    <reaction evidence="7">
        <text>sn-glycerol 1-phosphate + H2O = glycerol + phosphate</text>
        <dbReference type="Rhea" id="RHEA:46084"/>
        <dbReference type="ChEBI" id="CHEBI:15377"/>
        <dbReference type="ChEBI" id="CHEBI:17754"/>
        <dbReference type="ChEBI" id="CHEBI:43474"/>
        <dbReference type="ChEBI" id="CHEBI:57685"/>
        <dbReference type="EC" id="3.1.3.21"/>
    </reaction>
</comment>
<protein>
    <recommendedName>
        <fullName evidence="5">glycerol-1-phosphatase</fullName>
        <ecNumber evidence="5">3.1.3.21</ecNumber>
    </recommendedName>
</protein>
<dbReference type="PANTHER" id="PTHR18901">
    <property type="entry name" value="2-DEOXYGLUCOSE-6-PHOSPHATE PHOSPHATASE 2"/>
    <property type="match status" value="1"/>
</dbReference>
<keyword evidence="4" id="KW-0460">Magnesium</keyword>
<comment type="cofactor">
    <cofactor evidence="1">
        <name>Mg(2+)</name>
        <dbReference type="ChEBI" id="CHEBI:18420"/>
    </cofactor>
</comment>
<evidence type="ECO:0000256" key="5">
    <source>
        <dbReference type="ARBA" id="ARBA00038981"/>
    </source>
</evidence>
<keyword evidence="3" id="KW-0378">Hydrolase</keyword>
<dbReference type="SFLD" id="SFLDG01135">
    <property type="entry name" value="C1.5.6:_HAD__Beta-PGM__Phospha"/>
    <property type="match status" value="1"/>
</dbReference>
<dbReference type="SFLD" id="SFLDG01129">
    <property type="entry name" value="C1.5:_HAD__Beta-PGM__Phosphata"/>
    <property type="match status" value="1"/>
</dbReference>
<evidence type="ECO:0000256" key="6">
    <source>
        <dbReference type="ARBA" id="ARBA00048354"/>
    </source>
</evidence>
<accession>A0A833V5J7</accession>
<dbReference type="Gene3D" id="1.10.150.240">
    <property type="entry name" value="Putative phosphatase, domain 2"/>
    <property type="match status" value="1"/>
</dbReference>
<dbReference type="EMBL" id="SWLB01000019">
    <property type="protein sequence ID" value="KAF3325796.1"/>
    <property type="molecule type" value="Genomic_DNA"/>
</dbReference>
<dbReference type="Pfam" id="PF00702">
    <property type="entry name" value="Hydrolase"/>
    <property type="match status" value="1"/>
</dbReference>
<dbReference type="EC" id="3.1.3.21" evidence="5"/>
<dbReference type="GO" id="GO:0046872">
    <property type="term" value="F:metal ion binding"/>
    <property type="evidence" value="ECO:0007669"/>
    <property type="project" value="UniProtKB-KW"/>
</dbReference>
<keyword evidence="2" id="KW-0479">Metal-binding</keyword>
<dbReference type="GO" id="GO:0043136">
    <property type="term" value="F:sn-glycerol 3-phosphatase activity"/>
    <property type="evidence" value="ECO:0007669"/>
    <property type="project" value="TreeGrafter"/>
</dbReference>
<dbReference type="InterPro" id="IPR023214">
    <property type="entry name" value="HAD_sf"/>
</dbReference>
<evidence type="ECO:0000256" key="2">
    <source>
        <dbReference type="ARBA" id="ARBA00022723"/>
    </source>
</evidence>
<dbReference type="Proteomes" id="UP000623129">
    <property type="component" value="Unassembled WGS sequence"/>
</dbReference>
<evidence type="ECO:0000256" key="1">
    <source>
        <dbReference type="ARBA" id="ARBA00001946"/>
    </source>
</evidence>
<dbReference type="InterPro" id="IPR006439">
    <property type="entry name" value="HAD-SF_hydro_IA"/>
</dbReference>
<reference evidence="9" key="1">
    <citation type="submission" date="2020-01" db="EMBL/GenBank/DDBJ databases">
        <title>Genome sequence of Kobresia littledalei, the first chromosome-level genome in the family Cyperaceae.</title>
        <authorList>
            <person name="Qu G."/>
        </authorList>
    </citation>
    <scope>NUCLEOTIDE SEQUENCE</scope>
    <source>
        <strain evidence="9">C.B.Clarke</strain>
        <tissue evidence="9">Leaf</tissue>
    </source>
</reference>
<proteinExistence type="inferred from homology"/>
<comment type="caution">
    <text evidence="9">The sequence shown here is derived from an EMBL/GenBank/DDBJ whole genome shotgun (WGS) entry which is preliminary data.</text>
</comment>
<dbReference type="Gene3D" id="3.40.50.1000">
    <property type="entry name" value="HAD superfamily/HAD-like"/>
    <property type="match status" value="1"/>
</dbReference>
<dbReference type="FunFam" id="3.40.50.1000:FF:000055">
    <property type="entry name" value="Haloacid dehalogenase-like hydrolase family protein"/>
    <property type="match status" value="1"/>
</dbReference>
<keyword evidence="10" id="KW-1185">Reference proteome</keyword>
<comment type="catalytic activity">
    <reaction evidence="6">
        <text>sn-glycerol 3-phosphate + H2O = glycerol + phosphate</text>
        <dbReference type="Rhea" id="RHEA:66372"/>
        <dbReference type="ChEBI" id="CHEBI:15377"/>
        <dbReference type="ChEBI" id="CHEBI:17754"/>
        <dbReference type="ChEBI" id="CHEBI:43474"/>
        <dbReference type="ChEBI" id="CHEBI:57597"/>
        <dbReference type="EC" id="3.1.3.21"/>
    </reaction>
</comment>
<evidence type="ECO:0000313" key="9">
    <source>
        <dbReference type="EMBL" id="KAF3325796.1"/>
    </source>
</evidence>
<dbReference type="PANTHER" id="PTHR18901:SF38">
    <property type="entry name" value="PSEUDOURIDINE-5'-PHOSPHATASE"/>
    <property type="match status" value="1"/>
</dbReference>
<dbReference type="SUPFAM" id="SSF56784">
    <property type="entry name" value="HAD-like"/>
    <property type="match status" value="1"/>
</dbReference>
<dbReference type="InterPro" id="IPR023198">
    <property type="entry name" value="PGP-like_dom2"/>
</dbReference>
<dbReference type="InterPro" id="IPR036412">
    <property type="entry name" value="HAD-like_sf"/>
</dbReference>
<dbReference type="OrthoDB" id="40579at2759"/>
<comment type="similarity">
    <text evidence="8">Belongs to the HAD-like hydrolase superfamily. DOG/GPP family.</text>
</comment>
<evidence type="ECO:0000256" key="7">
    <source>
        <dbReference type="ARBA" id="ARBA00049369"/>
    </source>
</evidence>
<dbReference type="GO" id="GO:0006114">
    <property type="term" value="P:glycerol biosynthetic process"/>
    <property type="evidence" value="ECO:0007669"/>
    <property type="project" value="TreeGrafter"/>
</dbReference>
<dbReference type="NCBIfam" id="TIGR01509">
    <property type="entry name" value="HAD-SF-IA-v3"/>
    <property type="match status" value="1"/>
</dbReference>
<dbReference type="AlphaFoldDB" id="A0A833V5J7"/>
<dbReference type="FunFam" id="1.10.150.240:FF:000001">
    <property type="entry name" value="Haloacid dehalogenase-like hydrolase domain"/>
    <property type="match status" value="1"/>
</dbReference>
<evidence type="ECO:0000256" key="8">
    <source>
        <dbReference type="ARBA" id="ARBA00061496"/>
    </source>
</evidence>
<evidence type="ECO:0000313" key="10">
    <source>
        <dbReference type="Proteomes" id="UP000623129"/>
    </source>
</evidence>